<keyword evidence="4" id="KW-0479">Metal-binding</keyword>
<dbReference type="GO" id="GO:0016887">
    <property type="term" value="F:ATP hydrolysis activity"/>
    <property type="evidence" value="ECO:0007669"/>
    <property type="project" value="InterPro"/>
</dbReference>
<dbReference type="GO" id="GO:0005524">
    <property type="term" value="F:ATP binding"/>
    <property type="evidence" value="ECO:0007669"/>
    <property type="project" value="UniProtKB-UniRule"/>
</dbReference>
<comment type="subcellular location">
    <subcellularLocation>
        <location evidence="4">Cytoplasm</location>
    </subcellularLocation>
</comment>
<dbReference type="Proteomes" id="UP000190648">
    <property type="component" value="Unassembled WGS sequence"/>
</dbReference>
<dbReference type="SUPFAM" id="SSF54585">
    <property type="entry name" value="Cdc48 domain 2-like"/>
    <property type="match status" value="1"/>
</dbReference>
<dbReference type="GO" id="GO:0006891">
    <property type="term" value="P:intra-Golgi vesicle-mediated transport"/>
    <property type="evidence" value="ECO:0007669"/>
    <property type="project" value="TreeGrafter"/>
</dbReference>
<dbReference type="STRING" id="372326.A0A1V4JQ39"/>
<evidence type="ECO:0000256" key="1">
    <source>
        <dbReference type="ARBA" id="ARBA00006914"/>
    </source>
</evidence>
<evidence type="ECO:0000313" key="6">
    <source>
        <dbReference type="EMBL" id="OPJ74316.1"/>
    </source>
</evidence>
<sequence>MFKTLGADLAVLKYPRFAVFLTVSLYTFDKAKQCIGTMTIEIDFLQKKSIDSNPYDTDKMAAEFIQQFNSQAFSVGQQVRPLLILKCP</sequence>
<keyword evidence="2 4" id="KW-0547">Nucleotide-binding</keyword>
<dbReference type="OrthoDB" id="9982946at2759"/>
<keyword evidence="4" id="KW-0813">Transport</keyword>
<feature type="domain" description="CDC48" evidence="5">
    <location>
        <begin position="54"/>
        <end position="80"/>
    </location>
</feature>
<evidence type="ECO:0000313" key="7">
    <source>
        <dbReference type="Proteomes" id="UP000190648"/>
    </source>
</evidence>
<comment type="cofactor">
    <cofactor evidence="4">
        <name>Mg(2+)</name>
        <dbReference type="ChEBI" id="CHEBI:18420"/>
    </cofactor>
    <text evidence="4">Binds 1 Mg(2+) ion per subunit.</text>
</comment>
<evidence type="ECO:0000256" key="3">
    <source>
        <dbReference type="ARBA" id="ARBA00022840"/>
    </source>
</evidence>
<evidence type="ECO:0000256" key="4">
    <source>
        <dbReference type="RuleBase" id="RU367045"/>
    </source>
</evidence>
<dbReference type="PANTHER" id="PTHR23078">
    <property type="entry name" value="VESICULAR-FUSION PROTEIN NSF"/>
    <property type="match status" value="1"/>
</dbReference>
<proteinExistence type="inferred from homology"/>
<dbReference type="PANTHER" id="PTHR23078:SF3">
    <property type="entry name" value="VESICLE-FUSING ATPASE"/>
    <property type="match status" value="1"/>
</dbReference>
<reference evidence="6 7" key="1">
    <citation type="submission" date="2016-02" db="EMBL/GenBank/DDBJ databases">
        <title>Band-tailed pigeon sequencing and assembly.</title>
        <authorList>
            <person name="Soares A.E."/>
            <person name="Novak B.J."/>
            <person name="Rice E.S."/>
            <person name="O'Connell B."/>
            <person name="Chang D."/>
            <person name="Weber S."/>
            <person name="Shapiro B."/>
        </authorList>
    </citation>
    <scope>NUCLEOTIDE SEQUENCE [LARGE SCALE GENOMIC DNA]</scope>
    <source>
        <strain evidence="6">BTP2013</strain>
        <tissue evidence="6">Blood</tissue>
    </source>
</reference>
<dbReference type="AlphaFoldDB" id="A0A1V4JQ39"/>
<keyword evidence="7" id="KW-1185">Reference proteome</keyword>
<comment type="function">
    <text evidence="4">Required for vesicle-mediated transport. Catalyzes the fusion of transport vesicles within the Golgi cisternae. Is also required for transport from the endoplasmic reticulum to the Golgi stack. Seems to function as a fusion protein required for the delivery of cargo proteins to all compartments of the Golgi stack independent of vesicle origin.</text>
</comment>
<name>A0A1V4JQ39_PATFA</name>
<protein>
    <recommendedName>
        <fullName evidence="4">Vesicle-fusing ATPase</fullName>
        <ecNumber evidence="4">3.6.4.6</ecNumber>
    </recommendedName>
</protein>
<organism evidence="6 7">
    <name type="scientific">Patagioenas fasciata monilis</name>
    <dbReference type="NCBI Taxonomy" id="372326"/>
    <lineage>
        <taxon>Eukaryota</taxon>
        <taxon>Metazoa</taxon>
        <taxon>Chordata</taxon>
        <taxon>Craniata</taxon>
        <taxon>Vertebrata</taxon>
        <taxon>Euteleostomi</taxon>
        <taxon>Archelosauria</taxon>
        <taxon>Archosauria</taxon>
        <taxon>Dinosauria</taxon>
        <taxon>Saurischia</taxon>
        <taxon>Theropoda</taxon>
        <taxon>Coelurosauria</taxon>
        <taxon>Aves</taxon>
        <taxon>Neognathae</taxon>
        <taxon>Neoaves</taxon>
        <taxon>Columbimorphae</taxon>
        <taxon>Columbiformes</taxon>
        <taxon>Columbidae</taxon>
        <taxon>Patagioenas</taxon>
    </lineage>
</organism>
<dbReference type="GO" id="GO:0043001">
    <property type="term" value="P:Golgi to plasma membrane protein transport"/>
    <property type="evidence" value="ECO:0007669"/>
    <property type="project" value="TreeGrafter"/>
</dbReference>
<dbReference type="GO" id="GO:0046872">
    <property type="term" value="F:metal ion binding"/>
    <property type="evidence" value="ECO:0007669"/>
    <property type="project" value="UniProtKB-UniRule"/>
</dbReference>
<dbReference type="InterPro" id="IPR039812">
    <property type="entry name" value="Vesicle-fus_ATPase"/>
</dbReference>
<comment type="similarity">
    <text evidence="1 4">Belongs to the AAA ATPase family.</text>
</comment>
<accession>A0A1V4JQ39</accession>
<dbReference type="GO" id="GO:0005795">
    <property type="term" value="C:Golgi stack"/>
    <property type="evidence" value="ECO:0007669"/>
    <property type="project" value="TreeGrafter"/>
</dbReference>
<dbReference type="GO" id="GO:0035494">
    <property type="term" value="P:SNARE complex disassembly"/>
    <property type="evidence" value="ECO:0007669"/>
    <property type="project" value="InterPro"/>
</dbReference>
<dbReference type="EC" id="3.6.4.6" evidence="4"/>
<keyword evidence="4" id="KW-0653">Protein transport</keyword>
<dbReference type="EMBL" id="LSYS01006740">
    <property type="protein sequence ID" value="OPJ74316.1"/>
    <property type="molecule type" value="Genomic_DNA"/>
</dbReference>
<keyword evidence="3 4" id="KW-0067">ATP-binding</keyword>
<keyword evidence="4" id="KW-0460">Magnesium</keyword>
<evidence type="ECO:0000259" key="5">
    <source>
        <dbReference type="Pfam" id="PF02933"/>
    </source>
</evidence>
<evidence type="ECO:0000256" key="2">
    <source>
        <dbReference type="ARBA" id="ARBA00022741"/>
    </source>
</evidence>
<keyword evidence="4" id="KW-0378">Hydrolase</keyword>
<keyword evidence="4" id="KW-0931">ER-Golgi transport</keyword>
<comment type="catalytic activity">
    <reaction evidence="4">
        <text>ATP + H2O = ADP + phosphate + H(+)</text>
        <dbReference type="Rhea" id="RHEA:13065"/>
        <dbReference type="ChEBI" id="CHEBI:15377"/>
        <dbReference type="ChEBI" id="CHEBI:15378"/>
        <dbReference type="ChEBI" id="CHEBI:30616"/>
        <dbReference type="ChEBI" id="CHEBI:43474"/>
        <dbReference type="ChEBI" id="CHEBI:456216"/>
        <dbReference type="EC" id="3.6.4.6"/>
    </reaction>
</comment>
<dbReference type="Gene3D" id="3.10.330.10">
    <property type="match status" value="1"/>
</dbReference>
<dbReference type="InterPro" id="IPR004201">
    <property type="entry name" value="Cdc48_dom2"/>
</dbReference>
<keyword evidence="4" id="KW-0963">Cytoplasm</keyword>
<comment type="caution">
    <text evidence="6">The sequence shown here is derived from an EMBL/GenBank/DDBJ whole genome shotgun (WGS) entry which is preliminary data.</text>
</comment>
<dbReference type="Pfam" id="PF02933">
    <property type="entry name" value="CDC48_2"/>
    <property type="match status" value="1"/>
</dbReference>
<gene>
    <name evidence="6" type="ORF">AV530_006993</name>
</gene>
<dbReference type="InterPro" id="IPR029067">
    <property type="entry name" value="CDC48_domain_2-like_sf"/>
</dbReference>